<keyword evidence="1" id="KW-0812">Transmembrane</keyword>
<protein>
    <recommendedName>
        <fullName evidence="4">PepSY domain-containing protein</fullName>
    </recommendedName>
</protein>
<feature type="transmembrane region" description="Helical" evidence="1">
    <location>
        <begin position="70"/>
        <end position="90"/>
    </location>
</feature>
<evidence type="ECO:0000256" key="1">
    <source>
        <dbReference type="SAM" id="Phobius"/>
    </source>
</evidence>
<organism evidence="2 3">
    <name type="scientific">Geotalea uraniireducens</name>
    <dbReference type="NCBI Taxonomy" id="351604"/>
    <lineage>
        <taxon>Bacteria</taxon>
        <taxon>Pseudomonadati</taxon>
        <taxon>Thermodesulfobacteriota</taxon>
        <taxon>Desulfuromonadia</taxon>
        <taxon>Geobacterales</taxon>
        <taxon>Geobacteraceae</taxon>
        <taxon>Geotalea</taxon>
    </lineage>
</organism>
<proteinExistence type="predicted"/>
<keyword evidence="1" id="KW-0472">Membrane</keyword>
<evidence type="ECO:0008006" key="4">
    <source>
        <dbReference type="Google" id="ProtNLM"/>
    </source>
</evidence>
<reference evidence="2 3" key="1">
    <citation type="submission" date="2022-12" db="EMBL/GenBank/DDBJ databases">
        <title>Polyphasic characterization of Geotalea uranireducens NIT-SL11 newly isolated from a complex of sewage sludge and microbially reduced graphene oxide.</title>
        <authorList>
            <person name="Xie L."/>
            <person name="Yoshida N."/>
            <person name="Meng L."/>
        </authorList>
    </citation>
    <scope>NUCLEOTIDE SEQUENCE [LARGE SCALE GENOMIC DNA]</scope>
    <source>
        <strain evidence="2 3">NIT-SL11</strain>
    </source>
</reference>
<dbReference type="Proteomes" id="UP001317705">
    <property type="component" value="Chromosome"/>
</dbReference>
<dbReference type="RefSeq" id="WP_282002076.1">
    <property type="nucleotide sequence ID" value="NZ_AP027151.1"/>
</dbReference>
<evidence type="ECO:0000313" key="2">
    <source>
        <dbReference type="EMBL" id="BDV41931.1"/>
    </source>
</evidence>
<evidence type="ECO:0000313" key="3">
    <source>
        <dbReference type="Proteomes" id="UP001317705"/>
    </source>
</evidence>
<accession>A0ABM8EHP6</accession>
<feature type="transmembrane region" description="Helical" evidence="1">
    <location>
        <begin position="12"/>
        <end position="31"/>
    </location>
</feature>
<keyword evidence="3" id="KW-1185">Reference proteome</keyword>
<gene>
    <name evidence="2" type="ORF">GURASL_08540</name>
</gene>
<keyword evidence="1" id="KW-1133">Transmembrane helix</keyword>
<dbReference type="EMBL" id="AP027151">
    <property type="protein sequence ID" value="BDV41931.1"/>
    <property type="molecule type" value="Genomic_DNA"/>
</dbReference>
<sequence>MKGARLNRLHRGVGLIIAPFLVLQTLSGLVLDFGLFRRGAGGTPALGQEQRLDMILEKIHFGPGWLGDSYHLLLGAATVWMALSGWLLFLRLRRNRLRPAADQSGTK</sequence>
<name>A0ABM8EHP6_9BACT</name>